<evidence type="ECO:0000313" key="2">
    <source>
        <dbReference type="Proteomes" id="UP000030680"/>
    </source>
</evidence>
<accession>M2Y3Z2</accession>
<dbReference type="EMBL" id="KB454499">
    <property type="protein sequence ID" value="EME30544.1"/>
    <property type="molecule type" value="Genomic_DNA"/>
</dbReference>
<name>M2Y3Z2_GALSU</name>
<evidence type="ECO:0008006" key="3">
    <source>
        <dbReference type="Google" id="ProtNLM"/>
    </source>
</evidence>
<dbReference type="Gramene" id="EME30544">
    <property type="protein sequence ID" value="EME30544"/>
    <property type="gene ID" value="Gasu_22150"/>
</dbReference>
<reference evidence="2" key="1">
    <citation type="journal article" date="2013" name="Science">
        <title>Gene transfer from bacteria and archaea facilitated evolution of an extremophilic eukaryote.</title>
        <authorList>
            <person name="Schonknecht G."/>
            <person name="Chen W.H."/>
            <person name="Ternes C.M."/>
            <person name="Barbier G.G."/>
            <person name="Shrestha R.P."/>
            <person name="Stanke M."/>
            <person name="Brautigam A."/>
            <person name="Baker B.J."/>
            <person name="Banfield J.F."/>
            <person name="Garavito R.M."/>
            <person name="Carr K."/>
            <person name="Wilkerson C."/>
            <person name="Rensing S.A."/>
            <person name="Gagneul D."/>
            <person name="Dickenson N.E."/>
            <person name="Oesterhelt C."/>
            <person name="Lercher M.J."/>
            <person name="Weber A.P."/>
        </authorList>
    </citation>
    <scope>NUCLEOTIDE SEQUENCE [LARGE SCALE GENOMIC DNA]</scope>
    <source>
        <strain evidence="2">074W</strain>
    </source>
</reference>
<protein>
    <recommendedName>
        <fullName evidence="3">Mitochondrial import inner membrane translocase subunit TIM22</fullName>
    </recommendedName>
</protein>
<keyword evidence="2" id="KW-1185">Reference proteome</keyword>
<dbReference type="AlphaFoldDB" id="M2Y3Z2"/>
<dbReference type="Proteomes" id="UP000030680">
    <property type="component" value="Unassembled WGS sequence"/>
</dbReference>
<gene>
    <name evidence="1" type="ORF">Gasu_22150</name>
</gene>
<dbReference type="GeneID" id="17089267"/>
<sequence>MQYYYYYACCKKPIQCCRVASEHSYSVDWLPDANNRWIYEPTRSLPVGSHSVISTTTTFQNYFPKVPVVYASGTRKVRPSTVAVPLSLRDKIMQVCSATALSFANGAFMGGIFGLVQGGVSSKSFGGAWKEAVISGRTWGAISA</sequence>
<organism evidence="1 2">
    <name type="scientific">Galdieria sulphuraria</name>
    <name type="common">Red alga</name>
    <dbReference type="NCBI Taxonomy" id="130081"/>
    <lineage>
        <taxon>Eukaryota</taxon>
        <taxon>Rhodophyta</taxon>
        <taxon>Bangiophyceae</taxon>
        <taxon>Galdieriales</taxon>
        <taxon>Galdieriaceae</taxon>
        <taxon>Galdieria</taxon>
    </lineage>
</organism>
<evidence type="ECO:0000313" key="1">
    <source>
        <dbReference type="EMBL" id="EME30544.1"/>
    </source>
</evidence>
<dbReference type="KEGG" id="gsl:Gasu_22150"/>
<proteinExistence type="predicted"/>
<dbReference type="RefSeq" id="XP_005707064.1">
    <property type="nucleotide sequence ID" value="XM_005707007.1"/>
</dbReference>